<proteinExistence type="inferred from homology"/>
<dbReference type="EMBL" id="JBFXLT010000293">
    <property type="protein sequence ID" value="KAL2801605.1"/>
    <property type="molecule type" value="Genomic_DNA"/>
</dbReference>
<dbReference type="InterPro" id="IPR006094">
    <property type="entry name" value="Oxid_FAD_bind_N"/>
</dbReference>
<dbReference type="InterPro" id="IPR016166">
    <property type="entry name" value="FAD-bd_PCMH"/>
</dbReference>
<evidence type="ECO:0000256" key="1">
    <source>
        <dbReference type="ARBA" id="ARBA00005466"/>
    </source>
</evidence>
<sequence length="467" mass="50620">MSPSNFSSDFASLLNDSKSPTSTDEARARWSQLGVSRPAAVVIPSSEKEIINVLRLAATKKLRVIPMAGAHSPFVPITERSLLLDMRNFRDVSVRPGSVTFGGGSTAGDVIKACAAEQCYTLAPNNNAVGMVGFLLGGGSSPFNGIHGLAADHIMELRVITADGRILTLSPSSTGAEGDLFTTLRGAGHGLGIITSLTMPSFQILSLNMTSNCVWVRSVMFPLTAIDAASTAFLKLQNRNSPRLLSSIMFLRAPLSAPSPGEPAISLTTMYFGPACDAEQSAAELFDPALLRYSLTATTSMVPLQNMNDRAEFLNKIGGYKQLGNALLFDICPDSIRQGAKAWSRFGDEHQNAKARTIIFWGNWNTASVQPNMFLPGSDRKGFLQVLVWYSEENTIEPAKEFMDDMLRIGRQKDDENGSSPATFPNNQLLGGRINEVYSETAVREIRRVKALWDADGLFWSPAFVNP</sequence>
<organism evidence="6 7">
    <name type="scientific">Aspergillus granulosus</name>
    <dbReference type="NCBI Taxonomy" id="176169"/>
    <lineage>
        <taxon>Eukaryota</taxon>
        <taxon>Fungi</taxon>
        <taxon>Dikarya</taxon>
        <taxon>Ascomycota</taxon>
        <taxon>Pezizomycotina</taxon>
        <taxon>Eurotiomycetes</taxon>
        <taxon>Eurotiomycetidae</taxon>
        <taxon>Eurotiales</taxon>
        <taxon>Aspergillaceae</taxon>
        <taxon>Aspergillus</taxon>
        <taxon>Aspergillus subgen. Nidulantes</taxon>
    </lineage>
</organism>
<dbReference type="Pfam" id="PF01565">
    <property type="entry name" value="FAD_binding_4"/>
    <property type="match status" value="1"/>
</dbReference>
<evidence type="ECO:0000256" key="2">
    <source>
        <dbReference type="ARBA" id="ARBA00022630"/>
    </source>
</evidence>
<evidence type="ECO:0000256" key="3">
    <source>
        <dbReference type="ARBA" id="ARBA00022827"/>
    </source>
</evidence>
<keyword evidence="7" id="KW-1185">Reference proteome</keyword>
<dbReference type="InterPro" id="IPR016169">
    <property type="entry name" value="FAD-bd_PCMH_sub2"/>
</dbReference>
<evidence type="ECO:0000259" key="5">
    <source>
        <dbReference type="PROSITE" id="PS51387"/>
    </source>
</evidence>
<name>A0ABR4GRA3_9EURO</name>
<dbReference type="Gene3D" id="3.30.465.10">
    <property type="match status" value="1"/>
</dbReference>
<dbReference type="SUPFAM" id="SSF56176">
    <property type="entry name" value="FAD-binding/transporter-associated domain-like"/>
    <property type="match status" value="1"/>
</dbReference>
<dbReference type="Proteomes" id="UP001610334">
    <property type="component" value="Unassembled WGS sequence"/>
</dbReference>
<evidence type="ECO:0000313" key="7">
    <source>
        <dbReference type="Proteomes" id="UP001610334"/>
    </source>
</evidence>
<keyword evidence="3" id="KW-0274">FAD</keyword>
<dbReference type="PANTHER" id="PTHR42973">
    <property type="entry name" value="BINDING OXIDOREDUCTASE, PUTATIVE (AFU_ORTHOLOGUE AFUA_1G17690)-RELATED"/>
    <property type="match status" value="1"/>
</dbReference>
<dbReference type="InterPro" id="IPR016167">
    <property type="entry name" value="FAD-bd_PCMH_sub1"/>
</dbReference>
<protein>
    <recommendedName>
        <fullName evidence="5">FAD-binding PCMH-type domain-containing protein</fullName>
    </recommendedName>
</protein>
<dbReference type="Gene3D" id="3.30.43.10">
    <property type="entry name" value="Uridine Diphospho-n-acetylenolpyruvylglucosamine Reductase, domain 2"/>
    <property type="match status" value="1"/>
</dbReference>
<dbReference type="Gene3D" id="3.40.462.20">
    <property type="match status" value="1"/>
</dbReference>
<feature type="domain" description="FAD-binding PCMH-type" evidence="5">
    <location>
        <begin position="34"/>
        <end position="204"/>
    </location>
</feature>
<dbReference type="InterPro" id="IPR050416">
    <property type="entry name" value="FAD-linked_Oxidoreductase"/>
</dbReference>
<dbReference type="InterPro" id="IPR036318">
    <property type="entry name" value="FAD-bd_PCMH-like_sf"/>
</dbReference>
<comment type="similarity">
    <text evidence="1">Belongs to the oxygen-dependent FAD-linked oxidoreductase family.</text>
</comment>
<dbReference type="PROSITE" id="PS51387">
    <property type="entry name" value="FAD_PCMH"/>
    <property type="match status" value="1"/>
</dbReference>
<gene>
    <name evidence="6" type="ORF">BJX63DRAFT_438651</name>
</gene>
<dbReference type="PANTHER" id="PTHR42973:SF7">
    <property type="entry name" value="FAD-BINDING PCMH-TYPE DOMAIN-CONTAINING PROTEIN"/>
    <property type="match status" value="1"/>
</dbReference>
<keyword evidence="2" id="KW-0285">Flavoprotein</keyword>
<evidence type="ECO:0000313" key="6">
    <source>
        <dbReference type="EMBL" id="KAL2801605.1"/>
    </source>
</evidence>
<keyword evidence="4" id="KW-0560">Oxidoreductase</keyword>
<reference evidence="6 7" key="1">
    <citation type="submission" date="2024-07" db="EMBL/GenBank/DDBJ databases">
        <title>Section-level genome sequencing and comparative genomics of Aspergillus sections Usti and Cavernicolus.</title>
        <authorList>
            <consortium name="Lawrence Berkeley National Laboratory"/>
            <person name="Nybo J.L."/>
            <person name="Vesth T.C."/>
            <person name="Theobald S."/>
            <person name="Frisvad J.C."/>
            <person name="Larsen T.O."/>
            <person name="Kjaerboelling I."/>
            <person name="Rothschild-Mancinelli K."/>
            <person name="Lyhne E.K."/>
            <person name="Kogle M.E."/>
            <person name="Barry K."/>
            <person name="Clum A."/>
            <person name="Na H."/>
            <person name="Ledsgaard L."/>
            <person name="Lin J."/>
            <person name="Lipzen A."/>
            <person name="Kuo A."/>
            <person name="Riley R."/>
            <person name="Mondo S."/>
            <person name="Labutti K."/>
            <person name="Haridas S."/>
            <person name="Pangalinan J."/>
            <person name="Salamov A.A."/>
            <person name="Simmons B.A."/>
            <person name="Magnuson J.K."/>
            <person name="Chen J."/>
            <person name="Drula E."/>
            <person name="Henrissat B."/>
            <person name="Wiebenga A."/>
            <person name="Lubbers R.J."/>
            <person name="Gomes A.C."/>
            <person name="Makela M.R."/>
            <person name="Stajich J."/>
            <person name="Grigoriev I.V."/>
            <person name="Mortensen U.H."/>
            <person name="De Vries R.P."/>
            <person name="Baker S.E."/>
            <person name="Andersen M.R."/>
        </authorList>
    </citation>
    <scope>NUCLEOTIDE SEQUENCE [LARGE SCALE GENOMIC DNA]</scope>
    <source>
        <strain evidence="6 7">CBS 588.65</strain>
    </source>
</reference>
<accession>A0ABR4GRA3</accession>
<comment type="caution">
    <text evidence="6">The sequence shown here is derived from an EMBL/GenBank/DDBJ whole genome shotgun (WGS) entry which is preliminary data.</text>
</comment>
<evidence type="ECO:0000256" key="4">
    <source>
        <dbReference type="ARBA" id="ARBA00023002"/>
    </source>
</evidence>